<evidence type="ECO:0000256" key="5">
    <source>
        <dbReference type="ARBA" id="ARBA00022989"/>
    </source>
</evidence>
<reference evidence="8 9" key="1">
    <citation type="submission" date="2018-02" db="EMBL/GenBank/DDBJ databases">
        <title>The genomes of Aspergillus section Nigri reveals drivers in fungal speciation.</title>
        <authorList>
            <consortium name="DOE Joint Genome Institute"/>
            <person name="Vesth T.C."/>
            <person name="Nybo J."/>
            <person name="Theobald S."/>
            <person name="Brandl J."/>
            <person name="Frisvad J.C."/>
            <person name="Nielsen K.F."/>
            <person name="Lyhne E.K."/>
            <person name="Kogle M.E."/>
            <person name="Kuo A."/>
            <person name="Riley R."/>
            <person name="Clum A."/>
            <person name="Nolan M."/>
            <person name="Lipzen A."/>
            <person name="Salamov A."/>
            <person name="Henrissat B."/>
            <person name="Wiebenga A."/>
            <person name="De vries R.P."/>
            <person name="Grigoriev I.V."/>
            <person name="Mortensen U.H."/>
            <person name="Andersen M.R."/>
            <person name="Baker S.E."/>
        </authorList>
    </citation>
    <scope>NUCLEOTIDE SEQUENCE [LARGE SCALE GENOMIC DNA]</scope>
    <source>
        <strain evidence="8 9">CBS 112811</strain>
    </source>
</reference>
<comment type="subcellular location">
    <subcellularLocation>
        <location evidence="1">Membrane</location>
        <topology evidence="1">Multi-pass membrane protein</topology>
    </subcellularLocation>
</comment>
<keyword evidence="9" id="KW-1185">Reference proteome</keyword>
<dbReference type="EMBL" id="KZ825055">
    <property type="protein sequence ID" value="RAH62254.1"/>
    <property type="molecule type" value="Genomic_DNA"/>
</dbReference>
<evidence type="ECO:0000256" key="1">
    <source>
        <dbReference type="ARBA" id="ARBA00004141"/>
    </source>
</evidence>
<keyword evidence="4 7" id="KW-0812">Transmembrane</keyword>
<dbReference type="PANTHER" id="PTHR31632:SF2">
    <property type="entry name" value="PLASMA MEMBRANE IRON PERMEASE"/>
    <property type="match status" value="1"/>
</dbReference>
<keyword evidence="3" id="KW-0406">Ion transport</keyword>
<protein>
    <submittedName>
        <fullName evidence="8">Uncharacterized protein</fullName>
    </submittedName>
</protein>
<sequence length="147" mass="16524">MDPSALRLWAWKIDNLSIRTGPESKKLLVIFEKYRGVMPGLVSFASSYLATSQRKRWQVLSAFDYTMREGVEAVVFVGGVSLGYPATAFPLPVFTGMLTGVTGSYPIYYDGNTMSIQLFLIASTCMLYLIAAGMLSKRIWDLQYYQF</sequence>
<keyword evidence="6 7" id="KW-0472">Membrane</keyword>
<keyword evidence="3" id="KW-0410">Iron transport</keyword>
<evidence type="ECO:0000256" key="7">
    <source>
        <dbReference type="SAM" id="Phobius"/>
    </source>
</evidence>
<dbReference type="GO" id="GO:0033573">
    <property type="term" value="C:high-affinity iron permease complex"/>
    <property type="evidence" value="ECO:0007669"/>
    <property type="project" value="InterPro"/>
</dbReference>
<dbReference type="RefSeq" id="XP_025520176.1">
    <property type="nucleotide sequence ID" value="XM_025658489.1"/>
</dbReference>
<gene>
    <name evidence="8" type="ORF">BO85DRAFT_434871</name>
</gene>
<keyword evidence="5 7" id="KW-1133">Transmembrane helix</keyword>
<dbReference type="Pfam" id="PF03239">
    <property type="entry name" value="FTR1"/>
    <property type="match status" value="1"/>
</dbReference>
<dbReference type="InterPro" id="IPR004923">
    <property type="entry name" value="FTR1/Fip1/EfeU"/>
</dbReference>
<dbReference type="AlphaFoldDB" id="A0A8G1VQN9"/>
<feature type="transmembrane region" description="Helical" evidence="7">
    <location>
        <begin position="73"/>
        <end position="94"/>
    </location>
</feature>
<dbReference type="GO" id="GO:0015093">
    <property type="term" value="F:ferrous iron transmembrane transporter activity"/>
    <property type="evidence" value="ECO:0007669"/>
    <property type="project" value="TreeGrafter"/>
</dbReference>
<evidence type="ECO:0000313" key="8">
    <source>
        <dbReference type="EMBL" id="RAH62254.1"/>
    </source>
</evidence>
<proteinExistence type="inferred from homology"/>
<evidence type="ECO:0000256" key="6">
    <source>
        <dbReference type="ARBA" id="ARBA00023136"/>
    </source>
</evidence>
<feature type="transmembrane region" description="Helical" evidence="7">
    <location>
        <begin position="114"/>
        <end position="135"/>
    </location>
</feature>
<evidence type="ECO:0000256" key="2">
    <source>
        <dbReference type="ARBA" id="ARBA00008333"/>
    </source>
</evidence>
<comment type="similarity">
    <text evidence="2">Belongs to the oxidase-dependent Fe transporter (OFeT) (TC 9.A.10.1) family.</text>
</comment>
<evidence type="ECO:0000256" key="4">
    <source>
        <dbReference type="ARBA" id="ARBA00022692"/>
    </source>
</evidence>
<dbReference type="GeneID" id="37161891"/>
<dbReference type="PANTHER" id="PTHR31632">
    <property type="entry name" value="IRON TRANSPORTER FTH1"/>
    <property type="match status" value="1"/>
</dbReference>
<name>A0A8G1VQN9_9EURO</name>
<accession>A0A8G1VQN9</accession>
<evidence type="ECO:0000313" key="9">
    <source>
        <dbReference type="Proteomes" id="UP000249526"/>
    </source>
</evidence>
<keyword evidence="3" id="KW-0813">Transport</keyword>
<organism evidence="8 9">
    <name type="scientific">Aspergillus piperis CBS 112811</name>
    <dbReference type="NCBI Taxonomy" id="1448313"/>
    <lineage>
        <taxon>Eukaryota</taxon>
        <taxon>Fungi</taxon>
        <taxon>Dikarya</taxon>
        <taxon>Ascomycota</taxon>
        <taxon>Pezizomycotina</taxon>
        <taxon>Eurotiomycetes</taxon>
        <taxon>Eurotiomycetidae</taxon>
        <taxon>Eurotiales</taxon>
        <taxon>Aspergillaceae</taxon>
        <taxon>Aspergillus</taxon>
        <taxon>Aspergillus subgen. Circumdati</taxon>
    </lineage>
</organism>
<dbReference type="Proteomes" id="UP000249526">
    <property type="component" value="Unassembled WGS sequence"/>
</dbReference>
<evidence type="ECO:0000256" key="3">
    <source>
        <dbReference type="ARBA" id="ARBA00022496"/>
    </source>
</evidence>
<keyword evidence="3" id="KW-0408">Iron</keyword>